<feature type="binding site" evidence="10 12">
    <location>
        <position position="108"/>
    </location>
    <ligand>
        <name>L-glutamine</name>
        <dbReference type="ChEBI" id="CHEBI:58359"/>
    </ligand>
</feature>
<keyword evidence="14" id="KW-1185">Reference proteome</keyword>
<comment type="similarity">
    <text evidence="1 10">Belongs to the glutaminase PdxT/SNO family.</text>
</comment>
<evidence type="ECO:0000256" key="1">
    <source>
        <dbReference type="ARBA" id="ARBA00008345"/>
    </source>
</evidence>
<dbReference type="GO" id="GO:1903600">
    <property type="term" value="C:glutaminase complex"/>
    <property type="evidence" value="ECO:0007669"/>
    <property type="project" value="TreeGrafter"/>
</dbReference>
<dbReference type="GO" id="GO:0005829">
    <property type="term" value="C:cytosol"/>
    <property type="evidence" value="ECO:0007669"/>
    <property type="project" value="TreeGrafter"/>
</dbReference>
<dbReference type="GO" id="GO:0006543">
    <property type="term" value="P:L-glutamine catabolic process"/>
    <property type="evidence" value="ECO:0007669"/>
    <property type="project" value="UniProtKB-UniRule"/>
</dbReference>
<dbReference type="PROSITE" id="PS01236">
    <property type="entry name" value="PDXT_SNO_1"/>
    <property type="match status" value="1"/>
</dbReference>
<dbReference type="EC" id="3.5.1.2" evidence="10"/>
<evidence type="ECO:0000256" key="4">
    <source>
        <dbReference type="ARBA" id="ARBA00022962"/>
    </source>
</evidence>
<evidence type="ECO:0000256" key="2">
    <source>
        <dbReference type="ARBA" id="ARBA00022801"/>
    </source>
</evidence>
<dbReference type="HAMAP" id="MF_01615">
    <property type="entry name" value="PdxT"/>
    <property type="match status" value="1"/>
</dbReference>
<evidence type="ECO:0000256" key="8">
    <source>
        <dbReference type="ARBA" id="ARBA00054599"/>
    </source>
</evidence>
<reference evidence="13 14" key="1">
    <citation type="submission" date="2016-10" db="EMBL/GenBank/DDBJ databases">
        <authorList>
            <person name="de Groot N.N."/>
        </authorList>
    </citation>
    <scope>NUCLEOTIDE SEQUENCE [LARGE SCALE GENOMIC DNA]</scope>
    <source>
        <strain evidence="13 14">DSM 22489</strain>
    </source>
</reference>
<dbReference type="Proteomes" id="UP000236728">
    <property type="component" value="Unassembled WGS sequence"/>
</dbReference>
<dbReference type="NCBIfam" id="TIGR03800">
    <property type="entry name" value="PLP_synth_Pdx2"/>
    <property type="match status" value="1"/>
</dbReference>
<organism evidence="13 14">
    <name type="scientific">Bryocella elongata</name>
    <dbReference type="NCBI Taxonomy" id="863522"/>
    <lineage>
        <taxon>Bacteria</taxon>
        <taxon>Pseudomonadati</taxon>
        <taxon>Acidobacteriota</taxon>
        <taxon>Terriglobia</taxon>
        <taxon>Terriglobales</taxon>
        <taxon>Acidobacteriaceae</taxon>
        <taxon>Bryocella</taxon>
    </lineage>
</organism>
<accession>A0A1H5ZNY7</accession>
<comment type="function">
    <text evidence="8 10">Catalyzes the hydrolysis of glutamine to glutamate and ammonia as part of the biosynthesis of pyridoxal 5'-phosphate. The resulting ammonia molecule is channeled to the active site of PdxS.</text>
</comment>
<feature type="binding site" evidence="10 12">
    <location>
        <begin position="136"/>
        <end position="137"/>
    </location>
    <ligand>
        <name>L-glutamine</name>
        <dbReference type="ChEBI" id="CHEBI:58359"/>
    </ligand>
</feature>
<dbReference type="GO" id="GO:0036381">
    <property type="term" value="F:pyridoxal 5'-phosphate synthase (glutamine hydrolysing) activity"/>
    <property type="evidence" value="ECO:0007669"/>
    <property type="project" value="UniProtKB-UniRule"/>
</dbReference>
<evidence type="ECO:0000256" key="12">
    <source>
        <dbReference type="PIRSR" id="PIRSR005639-2"/>
    </source>
</evidence>
<keyword evidence="3 10" id="KW-0663">Pyridoxal phosphate</keyword>
<dbReference type="InterPro" id="IPR029062">
    <property type="entry name" value="Class_I_gatase-like"/>
</dbReference>
<dbReference type="CDD" id="cd01749">
    <property type="entry name" value="GATase1_PB"/>
    <property type="match status" value="1"/>
</dbReference>
<evidence type="ECO:0000256" key="11">
    <source>
        <dbReference type="PIRSR" id="PIRSR005639-1"/>
    </source>
</evidence>
<comment type="catalytic activity">
    <reaction evidence="7 10">
        <text>L-glutamine + H2O = L-glutamate + NH4(+)</text>
        <dbReference type="Rhea" id="RHEA:15889"/>
        <dbReference type="ChEBI" id="CHEBI:15377"/>
        <dbReference type="ChEBI" id="CHEBI:28938"/>
        <dbReference type="ChEBI" id="CHEBI:29985"/>
        <dbReference type="ChEBI" id="CHEBI:58359"/>
        <dbReference type="EC" id="3.5.1.2"/>
    </reaction>
</comment>
<dbReference type="PROSITE" id="PS51130">
    <property type="entry name" value="PDXT_SNO_2"/>
    <property type="match status" value="1"/>
</dbReference>
<protein>
    <recommendedName>
        <fullName evidence="10">Pyridoxal 5'-phosphate synthase subunit PdxT</fullName>
        <ecNumber evidence="10">4.3.3.6</ecNumber>
    </recommendedName>
    <alternativeName>
        <fullName evidence="10">Pdx2</fullName>
    </alternativeName>
    <alternativeName>
        <fullName evidence="10">Pyridoxal 5'-phosphate synthase glutaminase subunit</fullName>
        <ecNumber evidence="10">3.5.1.2</ecNumber>
    </alternativeName>
</protein>
<dbReference type="GO" id="GO:0042823">
    <property type="term" value="P:pyridoxal phosphate biosynthetic process"/>
    <property type="evidence" value="ECO:0007669"/>
    <property type="project" value="UniProtKB-UniRule"/>
</dbReference>
<comment type="catalytic activity">
    <reaction evidence="6 10">
        <text>aldehydo-D-ribose 5-phosphate + D-glyceraldehyde 3-phosphate + L-glutamine = pyridoxal 5'-phosphate + L-glutamate + phosphate + 3 H2O + H(+)</text>
        <dbReference type="Rhea" id="RHEA:31507"/>
        <dbReference type="ChEBI" id="CHEBI:15377"/>
        <dbReference type="ChEBI" id="CHEBI:15378"/>
        <dbReference type="ChEBI" id="CHEBI:29985"/>
        <dbReference type="ChEBI" id="CHEBI:43474"/>
        <dbReference type="ChEBI" id="CHEBI:58273"/>
        <dbReference type="ChEBI" id="CHEBI:58359"/>
        <dbReference type="ChEBI" id="CHEBI:59776"/>
        <dbReference type="ChEBI" id="CHEBI:597326"/>
        <dbReference type="EC" id="4.3.3.6"/>
    </reaction>
</comment>
<dbReference type="RefSeq" id="WP_103933642.1">
    <property type="nucleotide sequence ID" value="NZ_FNVA01000004.1"/>
</dbReference>
<dbReference type="InterPro" id="IPR021196">
    <property type="entry name" value="PdxT/SNO_CS"/>
</dbReference>
<dbReference type="FunFam" id="3.40.50.880:FF:000010">
    <property type="entry name" value="uncharacterized protein LOC100176842 isoform X2"/>
    <property type="match status" value="1"/>
</dbReference>
<feature type="active site" description="Nucleophile" evidence="10 11">
    <location>
        <position position="81"/>
    </location>
</feature>
<evidence type="ECO:0000313" key="14">
    <source>
        <dbReference type="Proteomes" id="UP000236728"/>
    </source>
</evidence>
<dbReference type="Pfam" id="PF01174">
    <property type="entry name" value="SNO"/>
    <property type="match status" value="1"/>
</dbReference>
<sequence length="198" mass="21693">METTPNIGVLALQGAFEVHARRLSELGARTRLVRKPEDIEGLDGLVIPGGESSTFLKNLERVGFYDVLDTFVRNKPVFGTCAGCILIAREVRNPAQASFGVLDATVERNFYGRQNDSMILNSDTTLPGGPLEMVFIRAPRIAEIGPNVETLASRAGDPVLVRQGRILAATFHPELTQDLRVHQLFLDIVIEEKAKTAP</sequence>
<dbReference type="OrthoDB" id="9810320at2"/>
<dbReference type="SUPFAM" id="SSF52317">
    <property type="entry name" value="Class I glutamine amidotransferase-like"/>
    <property type="match status" value="1"/>
</dbReference>
<dbReference type="PROSITE" id="PS51273">
    <property type="entry name" value="GATASE_TYPE_1"/>
    <property type="match status" value="1"/>
</dbReference>
<dbReference type="AlphaFoldDB" id="A0A1H5ZNY7"/>
<keyword evidence="4 10" id="KW-0315">Glutamine amidotransferase</keyword>
<dbReference type="GO" id="GO:0004359">
    <property type="term" value="F:glutaminase activity"/>
    <property type="evidence" value="ECO:0007669"/>
    <property type="project" value="UniProtKB-UniRule"/>
</dbReference>
<feature type="active site" description="Charge relay system" evidence="10 11">
    <location>
        <position position="174"/>
    </location>
</feature>
<comment type="subunit">
    <text evidence="9 10">In the presence of PdxS, forms a dodecamer of heterodimers. Only shows activity in the heterodimer.</text>
</comment>
<dbReference type="PANTHER" id="PTHR31559:SF0">
    <property type="entry name" value="PYRIDOXAL 5'-PHOSPHATE SYNTHASE SUBUNIT SNO1-RELATED"/>
    <property type="match status" value="1"/>
</dbReference>
<feature type="active site" description="Charge relay system" evidence="10 11">
    <location>
        <position position="172"/>
    </location>
</feature>
<keyword evidence="2 10" id="KW-0378">Hydrolase</keyword>
<dbReference type="EMBL" id="FNVA01000004">
    <property type="protein sequence ID" value="SEG37921.1"/>
    <property type="molecule type" value="Genomic_DNA"/>
</dbReference>
<dbReference type="GO" id="GO:0008614">
    <property type="term" value="P:pyridoxine metabolic process"/>
    <property type="evidence" value="ECO:0007669"/>
    <property type="project" value="TreeGrafter"/>
</dbReference>
<dbReference type="Gene3D" id="3.40.50.880">
    <property type="match status" value="1"/>
</dbReference>
<name>A0A1H5ZNY7_9BACT</name>
<proteinExistence type="inferred from homology"/>
<dbReference type="PANTHER" id="PTHR31559">
    <property type="entry name" value="PYRIDOXAL 5'-PHOSPHATE SYNTHASE SUBUNIT SNO"/>
    <property type="match status" value="1"/>
</dbReference>
<dbReference type="EC" id="4.3.3.6" evidence="10"/>
<comment type="pathway">
    <text evidence="10">Cofactor biosynthesis; pyridoxal 5'-phosphate biosynthesis.</text>
</comment>
<evidence type="ECO:0000256" key="6">
    <source>
        <dbReference type="ARBA" id="ARBA00047992"/>
    </source>
</evidence>
<evidence type="ECO:0000256" key="3">
    <source>
        <dbReference type="ARBA" id="ARBA00022898"/>
    </source>
</evidence>
<evidence type="ECO:0000256" key="9">
    <source>
        <dbReference type="ARBA" id="ARBA00064749"/>
    </source>
</evidence>
<dbReference type="UniPathway" id="UPA00245"/>
<dbReference type="InterPro" id="IPR002161">
    <property type="entry name" value="PdxT/SNO"/>
</dbReference>
<evidence type="ECO:0000256" key="10">
    <source>
        <dbReference type="HAMAP-Rule" id="MF_01615"/>
    </source>
</evidence>
<dbReference type="PIRSF" id="PIRSF005639">
    <property type="entry name" value="Glut_amidoT_SNO"/>
    <property type="match status" value="1"/>
</dbReference>
<evidence type="ECO:0000313" key="13">
    <source>
        <dbReference type="EMBL" id="SEG37921.1"/>
    </source>
</evidence>
<gene>
    <name evidence="10" type="primary">pdxT</name>
    <name evidence="13" type="ORF">SAMN05421819_2783</name>
</gene>
<evidence type="ECO:0000256" key="5">
    <source>
        <dbReference type="ARBA" id="ARBA00023239"/>
    </source>
</evidence>
<feature type="binding site" evidence="10 12">
    <location>
        <begin position="50"/>
        <end position="52"/>
    </location>
    <ligand>
        <name>L-glutamine</name>
        <dbReference type="ChEBI" id="CHEBI:58359"/>
    </ligand>
</feature>
<evidence type="ECO:0000256" key="7">
    <source>
        <dbReference type="ARBA" id="ARBA00049534"/>
    </source>
</evidence>
<keyword evidence="5 10" id="KW-0456">Lyase</keyword>